<keyword evidence="2" id="KW-1185">Reference proteome</keyword>
<evidence type="ECO:0000313" key="2">
    <source>
        <dbReference type="Proteomes" id="UP000076967"/>
    </source>
</evidence>
<protein>
    <recommendedName>
        <fullName evidence="3">DUF3224 domain-containing protein</fullName>
    </recommendedName>
</protein>
<evidence type="ECO:0000313" key="1">
    <source>
        <dbReference type="EMBL" id="OAB42232.1"/>
    </source>
</evidence>
<dbReference type="RefSeq" id="WP_068533360.1">
    <property type="nucleotide sequence ID" value="NZ_LVJH01000022.1"/>
</dbReference>
<proteinExistence type="predicted"/>
<gene>
    <name evidence="1" type="ORF">PGLA_13065</name>
</gene>
<dbReference type="EMBL" id="LVJH01000022">
    <property type="protein sequence ID" value="OAB42232.1"/>
    <property type="molecule type" value="Genomic_DNA"/>
</dbReference>
<organism evidence="1 2">
    <name type="scientific">Paenibacillus glacialis</name>
    <dbReference type="NCBI Taxonomy" id="494026"/>
    <lineage>
        <taxon>Bacteria</taxon>
        <taxon>Bacillati</taxon>
        <taxon>Bacillota</taxon>
        <taxon>Bacilli</taxon>
        <taxon>Bacillales</taxon>
        <taxon>Paenibacillaceae</taxon>
        <taxon>Paenibacillus</taxon>
    </lineage>
</organism>
<evidence type="ECO:0008006" key="3">
    <source>
        <dbReference type="Google" id="ProtNLM"/>
    </source>
</evidence>
<dbReference type="STRING" id="494026.PGLA_13065"/>
<dbReference type="OrthoDB" id="3186506at2"/>
<sequence length="97" mass="10275">MNGTYNITMQTPMGMEKGTITFTQDGDALSGSLNILRGSNAFSGGKIEANAFVFSGEIKKLITKIPYTAKGTIEGDHLTAVADTKYGKLAIEGNRAL</sequence>
<dbReference type="AlphaFoldDB" id="A0A168KMW9"/>
<accession>A0A168KMW9</accession>
<dbReference type="Proteomes" id="UP000076967">
    <property type="component" value="Unassembled WGS sequence"/>
</dbReference>
<comment type="caution">
    <text evidence="1">The sequence shown here is derived from an EMBL/GenBank/DDBJ whole genome shotgun (WGS) entry which is preliminary data.</text>
</comment>
<reference evidence="1 2" key="1">
    <citation type="submission" date="2016-03" db="EMBL/GenBank/DDBJ databases">
        <title>Draft genome sequence of Paenibacillus glacialis DSM 22343.</title>
        <authorList>
            <person name="Shin S.-K."/>
            <person name="Yi H."/>
        </authorList>
    </citation>
    <scope>NUCLEOTIDE SEQUENCE [LARGE SCALE GENOMIC DNA]</scope>
    <source>
        <strain evidence="1 2">DSM 22343</strain>
    </source>
</reference>
<name>A0A168KMW9_9BACL</name>